<dbReference type="Gene3D" id="1.20.1250.20">
    <property type="entry name" value="MFS general substrate transporter like domains"/>
    <property type="match status" value="1"/>
</dbReference>
<protein>
    <recommendedName>
        <fullName evidence="8">Major facilitator superfamily (MFS) profile domain-containing protein</fullName>
    </recommendedName>
</protein>
<feature type="transmembrane region" description="Helical" evidence="7">
    <location>
        <begin position="305"/>
        <end position="328"/>
    </location>
</feature>
<evidence type="ECO:0000313" key="10">
    <source>
        <dbReference type="Proteomes" id="UP000617734"/>
    </source>
</evidence>
<feature type="region of interest" description="Disordered" evidence="6">
    <location>
        <begin position="1"/>
        <end position="37"/>
    </location>
</feature>
<feature type="transmembrane region" description="Helical" evidence="7">
    <location>
        <begin position="206"/>
        <end position="225"/>
    </location>
</feature>
<organism evidence="9 10">
    <name type="scientific">Kitasatospora indigofera</name>
    <dbReference type="NCBI Taxonomy" id="67307"/>
    <lineage>
        <taxon>Bacteria</taxon>
        <taxon>Bacillati</taxon>
        <taxon>Actinomycetota</taxon>
        <taxon>Actinomycetes</taxon>
        <taxon>Kitasatosporales</taxon>
        <taxon>Streptomycetaceae</taxon>
        <taxon>Kitasatospora</taxon>
    </lineage>
</organism>
<comment type="caution">
    <text evidence="9">The sequence shown here is derived from an EMBL/GenBank/DDBJ whole genome shotgun (WGS) entry which is preliminary data.</text>
</comment>
<evidence type="ECO:0000256" key="5">
    <source>
        <dbReference type="ARBA" id="ARBA00023251"/>
    </source>
</evidence>
<feature type="transmembrane region" description="Helical" evidence="7">
    <location>
        <begin position="113"/>
        <end position="132"/>
    </location>
</feature>
<feature type="domain" description="Major facilitator superfamily (MFS) profile" evidence="8">
    <location>
        <begin position="47"/>
        <end position="500"/>
    </location>
</feature>
<keyword evidence="3 7" id="KW-1133">Transmembrane helix</keyword>
<evidence type="ECO:0000256" key="4">
    <source>
        <dbReference type="ARBA" id="ARBA00023136"/>
    </source>
</evidence>
<feature type="transmembrane region" description="Helical" evidence="7">
    <location>
        <begin position="348"/>
        <end position="365"/>
    </location>
</feature>
<keyword evidence="4 7" id="KW-0472">Membrane</keyword>
<evidence type="ECO:0000256" key="1">
    <source>
        <dbReference type="ARBA" id="ARBA00004651"/>
    </source>
</evidence>
<feature type="transmembrane region" description="Helical" evidence="7">
    <location>
        <begin position="372"/>
        <end position="390"/>
    </location>
</feature>
<feature type="transmembrane region" description="Helical" evidence="7">
    <location>
        <begin position="138"/>
        <end position="159"/>
    </location>
</feature>
<dbReference type="AlphaFoldDB" id="A0A919GBK1"/>
<keyword evidence="2 7" id="KW-0812">Transmembrane</keyword>
<feature type="transmembrane region" description="Helical" evidence="7">
    <location>
        <begin position="171"/>
        <end position="194"/>
    </location>
</feature>
<feature type="transmembrane region" description="Helical" evidence="7">
    <location>
        <begin position="475"/>
        <end position="496"/>
    </location>
</feature>
<feature type="transmembrane region" description="Helical" evidence="7">
    <location>
        <begin position="81"/>
        <end position="101"/>
    </location>
</feature>
<feature type="compositionally biased region" description="Low complexity" evidence="6">
    <location>
        <begin position="21"/>
        <end position="37"/>
    </location>
</feature>
<dbReference type="CDD" id="cd17321">
    <property type="entry name" value="MFS_MMR_MDR_like"/>
    <property type="match status" value="1"/>
</dbReference>
<evidence type="ECO:0000256" key="2">
    <source>
        <dbReference type="ARBA" id="ARBA00022692"/>
    </source>
</evidence>
<feature type="transmembrane region" description="Helical" evidence="7">
    <location>
        <begin position="265"/>
        <end position="284"/>
    </location>
</feature>
<dbReference type="Pfam" id="PF07690">
    <property type="entry name" value="MFS_1"/>
    <property type="match status" value="1"/>
</dbReference>
<sequence length="522" mass="53416">MMEVSTVRDPSPATSPYRTADPGTTADPGETTTPGETTGPYRWRWLILVAMLVAEVMDLLDASIVNVAGPALEESLGAGPVGLQWVIGGYALTLGAGLVLGGRLGDRYGRRRMFLIGLSAFTATSLLCALAPTIELLIVLRLLQGAAGAVLLPQGLGLLRENFDGPELTKVFAVFGPVLGLGGIIGPVLGGFLVEGDFLGLGWRSVFLVNLPVGIVALVIAARFVPKKPGHPGVSVDTVGAGLVAAACALLVLPLNQGQQDGWPLWTWLCLVASVVGFALFALRQRRTAAAGREPLVTPGLLRKPAFTVGLGGIALFFGGLVGTQLVLTLYLQIGRQFSAGDAGLGNLPLAVGTAIGGALSGAFLADRIGRAVLQIGPLVQLAGAALLWFQLDGLSPASFSIWDIAAGVALSGVGAGLVIAALFSFVLAAVDDHEIGSASGVLSAVQAVGGSIGVAIFGSVFFARARSADFTGAFHHALVVQACLLVAFLAVTLLLPRRGRPEDEQHGIGAAGPSGQERAAV</sequence>
<accession>A0A919GBK1</accession>
<dbReference type="GO" id="GO:0005886">
    <property type="term" value="C:plasma membrane"/>
    <property type="evidence" value="ECO:0007669"/>
    <property type="project" value="UniProtKB-SubCell"/>
</dbReference>
<keyword evidence="10" id="KW-1185">Reference proteome</keyword>
<dbReference type="InterPro" id="IPR011701">
    <property type="entry name" value="MFS"/>
</dbReference>
<evidence type="ECO:0000256" key="6">
    <source>
        <dbReference type="SAM" id="MobiDB-lite"/>
    </source>
</evidence>
<feature type="transmembrane region" description="Helical" evidence="7">
    <location>
        <begin position="442"/>
        <end position="463"/>
    </location>
</feature>
<dbReference type="EMBL" id="BNBO01000049">
    <property type="protein sequence ID" value="GHH80924.1"/>
    <property type="molecule type" value="Genomic_DNA"/>
</dbReference>
<feature type="transmembrane region" description="Helical" evidence="7">
    <location>
        <begin position="234"/>
        <end position="253"/>
    </location>
</feature>
<dbReference type="PANTHER" id="PTHR42718:SF39">
    <property type="entry name" value="ACTINORHODIN TRANSPORTER-RELATED"/>
    <property type="match status" value="1"/>
</dbReference>
<dbReference type="GO" id="GO:0046677">
    <property type="term" value="P:response to antibiotic"/>
    <property type="evidence" value="ECO:0007669"/>
    <property type="project" value="UniProtKB-KW"/>
</dbReference>
<evidence type="ECO:0000259" key="8">
    <source>
        <dbReference type="PROSITE" id="PS50850"/>
    </source>
</evidence>
<feature type="region of interest" description="Disordered" evidence="6">
    <location>
        <begin position="502"/>
        <end position="522"/>
    </location>
</feature>
<reference evidence="9" key="1">
    <citation type="journal article" date="2014" name="Int. J. Syst. Evol. Microbiol.">
        <title>Complete genome sequence of Corynebacterium casei LMG S-19264T (=DSM 44701T), isolated from a smear-ripened cheese.</title>
        <authorList>
            <consortium name="US DOE Joint Genome Institute (JGI-PGF)"/>
            <person name="Walter F."/>
            <person name="Albersmeier A."/>
            <person name="Kalinowski J."/>
            <person name="Ruckert C."/>
        </authorList>
    </citation>
    <scope>NUCLEOTIDE SEQUENCE</scope>
    <source>
        <strain evidence="9">JCM 4646</strain>
    </source>
</reference>
<dbReference type="Proteomes" id="UP000617734">
    <property type="component" value="Unassembled WGS sequence"/>
</dbReference>
<dbReference type="PROSITE" id="PS50850">
    <property type="entry name" value="MFS"/>
    <property type="match status" value="1"/>
</dbReference>
<dbReference type="InterPro" id="IPR020846">
    <property type="entry name" value="MFS_dom"/>
</dbReference>
<feature type="transmembrane region" description="Helical" evidence="7">
    <location>
        <begin position="402"/>
        <end position="430"/>
    </location>
</feature>
<keyword evidence="5" id="KW-0046">Antibiotic resistance</keyword>
<gene>
    <name evidence="9" type="ORF">GCM10018781_62420</name>
</gene>
<proteinExistence type="predicted"/>
<reference evidence="9" key="2">
    <citation type="submission" date="2020-09" db="EMBL/GenBank/DDBJ databases">
        <authorList>
            <person name="Sun Q."/>
            <person name="Ohkuma M."/>
        </authorList>
    </citation>
    <scope>NUCLEOTIDE SEQUENCE</scope>
    <source>
        <strain evidence="9">JCM 4646</strain>
    </source>
</reference>
<dbReference type="GO" id="GO:0022857">
    <property type="term" value="F:transmembrane transporter activity"/>
    <property type="evidence" value="ECO:0007669"/>
    <property type="project" value="InterPro"/>
</dbReference>
<dbReference type="PANTHER" id="PTHR42718">
    <property type="entry name" value="MAJOR FACILITATOR SUPERFAMILY MULTIDRUG TRANSPORTER MFSC"/>
    <property type="match status" value="1"/>
</dbReference>
<name>A0A919GBK1_9ACTN</name>
<evidence type="ECO:0000256" key="3">
    <source>
        <dbReference type="ARBA" id="ARBA00022989"/>
    </source>
</evidence>
<comment type="subcellular location">
    <subcellularLocation>
        <location evidence="1">Cell membrane</location>
        <topology evidence="1">Multi-pass membrane protein</topology>
    </subcellularLocation>
</comment>
<feature type="transmembrane region" description="Helical" evidence="7">
    <location>
        <begin position="45"/>
        <end position="69"/>
    </location>
</feature>
<dbReference type="Gene3D" id="1.20.1720.10">
    <property type="entry name" value="Multidrug resistance protein D"/>
    <property type="match status" value="1"/>
</dbReference>
<evidence type="ECO:0000313" key="9">
    <source>
        <dbReference type="EMBL" id="GHH80924.1"/>
    </source>
</evidence>
<evidence type="ECO:0000256" key="7">
    <source>
        <dbReference type="SAM" id="Phobius"/>
    </source>
</evidence>
<dbReference type="SUPFAM" id="SSF103473">
    <property type="entry name" value="MFS general substrate transporter"/>
    <property type="match status" value="2"/>
</dbReference>
<dbReference type="InterPro" id="IPR036259">
    <property type="entry name" value="MFS_trans_sf"/>
</dbReference>